<dbReference type="EMBL" id="QFPW01000002">
    <property type="protein sequence ID" value="PZQ51538.1"/>
    <property type="molecule type" value="Genomic_DNA"/>
</dbReference>
<name>A0A2W5NGD9_RHOSU</name>
<gene>
    <name evidence="1" type="ORF">DI556_05125</name>
</gene>
<accession>A0A2W5NGD9</accession>
<protein>
    <recommendedName>
        <fullName evidence="3">Ca-activated chloride channel family protein</fullName>
    </recommendedName>
</protein>
<sequence length="199" mass="21257">MRRPSRTTLLLLVALAAIALPGRDAWGRLAYAAGMPGVAARLLADPSARGVALYRSGDYAGADRAFAAAGRVATYNRGLSLAATGDYKLSRAYFDAVLFANPADSEARANRALVDALVPPVIGAGDGTGRIAARMRPLPGGRFSHEQRPLDEGRRVADDAWLATLPDDPGEFLRLRLADEYTRRVSLGLIPPQEDGDTW</sequence>
<evidence type="ECO:0000313" key="1">
    <source>
        <dbReference type="EMBL" id="PZQ51538.1"/>
    </source>
</evidence>
<organism evidence="1 2">
    <name type="scientific">Rhodovulum sulfidophilum</name>
    <name type="common">Rhodobacter sulfidophilus</name>
    <dbReference type="NCBI Taxonomy" id="35806"/>
    <lineage>
        <taxon>Bacteria</taxon>
        <taxon>Pseudomonadati</taxon>
        <taxon>Pseudomonadota</taxon>
        <taxon>Alphaproteobacteria</taxon>
        <taxon>Rhodobacterales</taxon>
        <taxon>Paracoccaceae</taxon>
        <taxon>Rhodovulum</taxon>
    </lineage>
</organism>
<reference evidence="1 2" key="1">
    <citation type="submission" date="2017-08" db="EMBL/GenBank/DDBJ databases">
        <title>Infants hospitalized years apart are colonized by the same room-sourced microbial strains.</title>
        <authorList>
            <person name="Brooks B."/>
            <person name="Olm M.R."/>
            <person name="Firek B.A."/>
            <person name="Baker R."/>
            <person name="Thomas B.C."/>
            <person name="Morowitz M.J."/>
            <person name="Banfield J.F."/>
        </authorList>
    </citation>
    <scope>NUCLEOTIDE SEQUENCE [LARGE SCALE GENOMIC DNA]</scope>
    <source>
        <strain evidence="1">S2_005_002_R2_34</strain>
    </source>
</reference>
<dbReference type="SUPFAM" id="SSF48452">
    <property type="entry name" value="TPR-like"/>
    <property type="match status" value="1"/>
</dbReference>
<evidence type="ECO:0000313" key="2">
    <source>
        <dbReference type="Proteomes" id="UP000249185"/>
    </source>
</evidence>
<evidence type="ECO:0008006" key="3">
    <source>
        <dbReference type="Google" id="ProtNLM"/>
    </source>
</evidence>
<comment type="caution">
    <text evidence="1">The sequence shown here is derived from an EMBL/GenBank/DDBJ whole genome shotgun (WGS) entry which is preliminary data.</text>
</comment>
<dbReference type="AlphaFoldDB" id="A0A2W5NGD9"/>
<dbReference type="InterPro" id="IPR011990">
    <property type="entry name" value="TPR-like_helical_dom_sf"/>
</dbReference>
<proteinExistence type="predicted"/>
<dbReference type="Gene3D" id="1.25.40.10">
    <property type="entry name" value="Tetratricopeptide repeat domain"/>
    <property type="match status" value="1"/>
</dbReference>
<dbReference type="Proteomes" id="UP000249185">
    <property type="component" value="Unassembled WGS sequence"/>
</dbReference>